<dbReference type="InterPro" id="IPR027417">
    <property type="entry name" value="P-loop_NTPase"/>
</dbReference>
<keyword evidence="4 9" id="KW-0963">Cytoplasm</keyword>
<protein>
    <recommendedName>
        <fullName evidence="3 9">DNA replication and repair protein RecF</fullName>
    </recommendedName>
</protein>
<keyword evidence="6 9" id="KW-0547">Nucleotide-binding</keyword>
<dbReference type="GO" id="GO:0009432">
    <property type="term" value="P:SOS response"/>
    <property type="evidence" value="ECO:0007669"/>
    <property type="project" value="UniProtKB-UniRule"/>
</dbReference>
<evidence type="ECO:0000256" key="2">
    <source>
        <dbReference type="ARBA" id="ARBA00008016"/>
    </source>
</evidence>
<comment type="caution">
    <text evidence="12">The sequence shown here is derived from an EMBL/GenBank/DDBJ whole genome shotgun (WGS) entry which is preliminary data.</text>
</comment>
<dbReference type="Gene3D" id="3.40.50.300">
    <property type="entry name" value="P-loop containing nucleotide triphosphate hydrolases"/>
    <property type="match status" value="1"/>
</dbReference>
<dbReference type="PANTHER" id="PTHR32182:SF0">
    <property type="entry name" value="DNA REPLICATION AND REPAIR PROTEIN RECF"/>
    <property type="match status" value="1"/>
</dbReference>
<dbReference type="GO" id="GO:0000731">
    <property type="term" value="P:DNA synthesis involved in DNA repair"/>
    <property type="evidence" value="ECO:0007669"/>
    <property type="project" value="TreeGrafter"/>
</dbReference>
<accession>A0A7C1JMZ4</accession>
<keyword evidence="5 9" id="KW-0235">DNA replication</keyword>
<comment type="subcellular location">
    <subcellularLocation>
        <location evidence="1 9 10">Cytoplasm</location>
    </subcellularLocation>
</comment>
<evidence type="ECO:0000256" key="5">
    <source>
        <dbReference type="ARBA" id="ARBA00022705"/>
    </source>
</evidence>
<gene>
    <name evidence="9" type="primary">recF</name>
    <name evidence="12" type="ORF">ENQ20_17610</name>
</gene>
<evidence type="ECO:0000256" key="8">
    <source>
        <dbReference type="ARBA" id="ARBA00023125"/>
    </source>
</evidence>
<dbReference type="InterPro" id="IPR042174">
    <property type="entry name" value="RecF_2"/>
</dbReference>
<dbReference type="GO" id="GO:0006260">
    <property type="term" value="P:DNA replication"/>
    <property type="evidence" value="ECO:0007669"/>
    <property type="project" value="UniProtKB-UniRule"/>
</dbReference>
<dbReference type="NCBIfam" id="TIGR00611">
    <property type="entry name" value="recf"/>
    <property type="match status" value="1"/>
</dbReference>
<evidence type="ECO:0000256" key="6">
    <source>
        <dbReference type="ARBA" id="ARBA00022741"/>
    </source>
</evidence>
<evidence type="ECO:0000259" key="11">
    <source>
        <dbReference type="Pfam" id="PF02463"/>
    </source>
</evidence>
<dbReference type="SUPFAM" id="SSF52540">
    <property type="entry name" value="P-loop containing nucleoside triphosphate hydrolases"/>
    <property type="match status" value="1"/>
</dbReference>
<evidence type="ECO:0000313" key="12">
    <source>
        <dbReference type="EMBL" id="HDX33282.1"/>
    </source>
</evidence>
<comment type="function">
    <text evidence="9 10">The RecF protein is involved in DNA metabolism; it is required for DNA replication and normal SOS inducibility. RecF binds preferentially to single-stranded, linear DNA. It also seems to bind ATP.</text>
</comment>
<dbReference type="EMBL" id="DSMG01000184">
    <property type="protein sequence ID" value="HDX33282.1"/>
    <property type="molecule type" value="Genomic_DNA"/>
</dbReference>
<dbReference type="InterPro" id="IPR018078">
    <property type="entry name" value="DNA-binding_RecF_CS"/>
</dbReference>
<dbReference type="Gene3D" id="1.20.1050.90">
    <property type="entry name" value="RecF/RecN/SMC, N-terminal domain"/>
    <property type="match status" value="1"/>
</dbReference>
<evidence type="ECO:0000256" key="4">
    <source>
        <dbReference type="ARBA" id="ARBA00022490"/>
    </source>
</evidence>
<dbReference type="AlphaFoldDB" id="A0A7C1JMZ4"/>
<dbReference type="InterPro" id="IPR001238">
    <property type="entry name" value="DNA-binding_RecF"/>
</dbReference>
<dbReference type="Pfam" id="PF02463">
    <property type="entry name" value="SMC_N"/>
    <property type="match status" value="1"/>
</dbReference>
<dbReference type="GO" id="GO:0003697">
    <property type="term" value="F:single-stranded DNA binding"/>
    <property type="evidence" value="ECO:0007669"/>
    <property type="project" value="UniProtKB-UniRule"/>
</dbReference>
<reference evidence="12" key="1">
    <citation type="journal article" date="2020" name="mSystems">
        <title>Genome- and Community-Level Interaction Insights into Carbon Utilization and Element Cycling Functions of Hydrothermarchaeota in Hydrothermal Sediment.</title>
        <authorList>
            <person name="Zhou Z."/>
            <person name="Liu Y."/>
            <person name="Xu W."/>
            <person name="Pan J."/>
            <person name="Luo Z.H."/>
            <person name="Li M."/>
        </authorList>
    </citation>
    <scope>NUCLEOTIDE SEQUENCE [LARGE SCALE GENOMIC DNA]</scope>
    <source>
        <strain evidence="12">SpSt-289</strain>
    </source>
</reference>
<evidence type="ECO:0000256" key="7">
    <source>
        <dbReference type="ARBA" id="ARBA00022840"/>
    </source>
</evidence>
<keyword evidence="9 10" id="KW-0234">DNA repair</keyword>
<dbReference type="PROSITE" id="PS00617">
    <property type="entry name" value="RECF_1"/>
    <property type="match status" value="1"/>
</dbReference>
<feature type="domain" description="RecF/RecN/SMC N-terminal" evidence="11">
    <location>
        <begin position="2"/>
        <end position="382"/>
    </location>
</feature>
<keyword evidence="9 10" id="KW-0227">DNA damage</keyword>
<dbReference type="GO" id="GO:0006302">
    <property type="term" value="P:double-strand break repair"/>
    <property type="evidence" value="ECO:0007669"/>
    <property type="project" value="TreeGrafter"/>
</dbReference>
<dbReference type="GO" id="GO:0005524">
    <property type="term" value="F:ATP binding"/>
    <property type="evidence" value="ECO:0007669"/>
    <property type="project" value="UniProtKB-UniRule"/>
</dbReference>
<organism evidence="12">
    <name type="scientific">Caldilinea aerophila</name>
    <dbReference type="NCBI Taxonomy" id="133453"/>
    <lineage>
        <taxon>Bacteria</taxon>
        <taxon>Bacillati</taxon>
        <taxon>Chloroflexota</taxon>
        <taxon>Caldilineae</taxon>
        <taxon>Caldilineales</taxon>
        <taxon>Caldilineaceae</taxon>
        <taxon>Caldilinea</taxon>
    </lineage>
</organism>
<evidence type="ECO:0000256" key="9">
    <source>
        <dbReference type="HAMAP-Rule" id="MF_00365"/>
    </source>
</evidence>
<evidence type="ECO:0000256" key="3">
    <source>
        <dbReference type="ARBA" id="ARBA00020170"/>
    </source>
</evidence>
<dbReference type="PROSITE" id="PS00618">
    <property type="entry name" value="RECF_2"/>
    <property type="match status" value="1"/>
</dbReference>
<name>A0A7C1JMZ4_9CHLR</name>
<comment type="similarity">
    <text evidence="2 9 10">Belongs to the RecF family.</text>
</comment>
<dbReference type="HAMAP" id="MF_00365">
    <property type="entry name" value="RecF"/>
    <property type="match status" value="1"/>
</dbReference>
<proteinExistence type="inferred from homology"/>
<keyword evidence="9 10" id="KW-0742">SOS response</keyword>
<evidence type="ECO:0000256" key="1">
    <source>
        <dbReference type="ARBA" id="ARBA00004496"/>
    </source>
</evidence>
<dbReference type="PANTHER" id="PTHR32182">
    <property type="entry name" value="DNA REPLICATION AND REPAIR PROTEIN RECF"/>
    <property type="match status" value="1"/>
</dbReference>
<dbReference type="InterPro" id="IPR003395">
    <property type="entry name" value="RecF/RecN/SMC_N"/>
</dbReference>
<sequence length="409" mass="46343">MFLHRLHLTHFRNYRHLDLVFETPWTLLQGNNAQGKTNLLEAIFMLATSKAIHATQEREVVGWQAQEEPIPYCRVSGEVQTDGRLLEVEILLTQREDGVSFTKQIRVNGSPRRAMDAVGLLRAVLFLPEDIKLIDGGPAERRRYLDIALCQLDRRYCQSLAAFQRVLAQRNNLLKQLRDREISPTSPAVDAQLAFWDEKLAEQGARVIAGRHNFLLKLEQIAAERHAMLSGGREHLMLHYVPSFNPGLFSEQEFTLWRDGLLPEAPRVPLAAEQVQSAYLQKLATRRARELVAGATLYGPHRDDLRILANGRDLRLYGSRGQQRSAALSLKLAEVRVMTEVGGSAPLLLLDDVMSELDAERRALLLAVIDDAPQVIVTTTDWEDFTPEFRRRARCFRVCSGIVEAVNLE</sequence>
<evidence type="ECO:0000256" key="10">
    <source>
        <dbReference type="RuleBase" id="RU000578"/>
    </source>
</evidence>
<keyword evidence="7 9" id="KW-0067">ATP-binding</keyword>
<feature type="binding site" evidence="9">
    <location>
        <begin position="30"/>
        <end position="37"/>
    </location>
    <ligand>
        <name>ATP</name>
        <dbReference type="ChEBI" id="CHEBI:30616"/>
    </ligand>
</feature>
<dbReference type="GO" id="GO:0005737">
    <property type="term" value="C:cytoplasm"/>
    <property type="evidence" value="ECO:0007669"/>
    <property type="project" value="UniProtKB-SubCell"/>
</dbReference>
<keyword evidence="8 9" id="KW-0238">DNA-binding</keyword>